<dbReference type="CDD" id="cd06558">
    <property type="entry name" value="crotonase-like"/>
    <property type="match status" value="1"/>
</dbReference>
<reference evidence="2 3" key="1">
    <citation type="submission" date="2018-08" db="EMBL/GenBank/DDBJ databases">
        <title>Henriciella mobilis sp. nov., isolated from seawater.</title>
        <authorList>
            <person name="Cheng H."/>
            <person name="Wu Y.-H."/>
            <person name="Xu X.-W."/>
            <person name="Guo L.-L."/>
        </authorList>
    </citation>
    <scope>NUCLEOTIDE SEQUENCE [LARGE SCALE GENOMIC DNA]</scope>
    <source>
        <strain evidence="2 3">JN25</strain>
    </source>
</reference>
<keyword evidence="2" id="KW-0456">Lyase</keyword>
<dbReference type="Gene3D" id="3.90.226.10">
    <property type="entry name" value="2-enoyl-CoA Hydratase, Chain A, domain 1"/>
    <property type="match status" value="1"/>
</dbReference>
<dbReference type="GO" id="GO:0004300">
    <property type="term" value="F:enoyl-CoA hydratase activity"/>
    <property type="evidence" value="ECO:0007669"/>
    <property type="project" value="UniProtKB-EC"/>
</dbReference>
<evidence type="ECO:0000256" key="1">
    <source>
        <dbReference type="ARBA" id="ARBA00005254"/>
    </source>
</evidence>
<dbReference type="GO" id="GO:0016853">
    <property type="term" value="F:isomerase activity"/>
    <property type="evidence" value="ECO:0007669"/>
    <property type="project" value="UniProtKB-KW"/>
</dbReference>
<dbReference type="Pfam" id="PF00378">
    <property type="entry name" value="ECH_1"/>
    <property type="match status" value="1"/>
</dbReference>
<dbReference type="Gene3D" id="1.10.12.10">
    <property type="entry name" value="Lyase 2-enoyl-coa Hydratase, Chain A, domain 2"/>
    <property type="match status" value="1"/>
</dbReference>
<gene>
    <name evidence="2" type="ORF">D1223_14970</name>
</gene>
<keyword evidence="2" id="KW-0413">Isomerase</keyword>
<comment type="similarity">
    <text evidence="1">Belongs to the enoyl-CoA hydratase/isomerase family.</text>
</comment>
<dbReference type="GO" id="GO:0008300">
    <property type="term" value="P:isoprenoid catabolic process"/>
    <property type="evidence" value="ECO:0007669"/>
    <property type="project" value="TreeGrafter"/>
</dbReference>
<dbReference type="InterPro" id="IPR051683">
    <property type="entry name" value="Enoyl-CoA_Hydratase/Isomerase"/>
</dbReference>
<evidence type="ECO:0000313" key="2">
    <source>
        <dbReference type="EMBL" id="RIJ27224.1"/>
    </source>
</evidence>
<sequence>MDEYETINLDATPGGIAVLTLDRPDRHNALNALVIEELTDALETLEEQETIRMVILRGNGPSFSAGADLEWMKAAADYTRHENEQDAYKLAEMLRKLAALPQMTVALVHGAVMGGGAGLVAACDIAVAMADSKFRFSEVRLGLTPATISPFVISAIGPRWAKALFVSAESFDAAFAEKIGLVQYVVQTQDEYTAMEEHLAKLAMHAAPGAIQDAKRLVLDLAGLEINQALSHETAKRIAARRASEEGREGLSSFLEKRKPYWVG</sequence>
<dbReference type="InterPro" id="IPR029045">
    <property type="entry name" value="ClpP/crotonase-like_dom_sf"/>
</dbReference>
<protein>
    <submittedName>
        <fullName evidence="2">Enoyl-CoA hydratase/isomerase family protein</fullName>
        <ecNumber evidence="2">4.2.1.17</ecNumber>
    </submittedName>
</protein>
<dbReference type="PANTHER" id="PTHR42964">
    <property type="entry name" value="ENOYL-COA HYDRATASE"/>
    <property type="match status" value="1"/>
</dbReference>
<dbReference type="Proteomes" id="UP000266385">
    <property type="component" value="Unassembled WGS sequence"/>
</dbReference>
<organism evidence="2 3">
    <name type="scientific">Henriciella mobilis</name>
    <dbReference type="NCBI Taxonomy" id="2305467"/>
    <lineage>
        <taxon>Bacteria</taxon>
        <taxon>Pseudomonadati</taxon>
        <taxon>Pseudomonadota</taxon>
        <taxon>Alphaproteobacteria</taxon>
        <taxon>Hyphomonadales</taxon>
        <taxon>Hyphomonadaceae</taxon>
        <taxon>Henriciella</taxon>
    </lineage>
</organism>
<dbReference type="AlphaFoldDB" id="A0A399R968"/>
<dbReference type="InterPro" id="IPR001753">
    <property type="entry name" value="Enoyl-CoA_hydra/iso"/>
</dbReference>
<proteinExistence type="inferred from homology"/>
<evidence type="ECO:0000313" key="3">
    <source>
        <dbReference type="Proteomes" id="UP000266385"/>
    </source>
</evidence>
<dbReference type="OrthoDB" id="9795613at2"/>
<name>A0A399R968_9PROT</name>
<keyword evidence="3" id="KW-1185">Reference proteome</keyword>
<comment type="caution">
    <text evidence="2">The sequence shown here is derived from an EMBL/GenBank/DDBJ whole genome shotgun (WGS) entry which is preliminary data.</text>
</comment>
<dbReference type="SUPFAM" id="SSF52096">
    <property type="entry name" value="ClpP/crotonase"/>
    <property type="match status" value="1"/>
</dbReference>
<dbReference type="InterPro" id="IPR014748">
    <property type="entry name" value="Enoyl-CoA_hydra_C"/>
</dbReference>
<dbReference type="PANTHER" id="PTHR42964:SF1">
    <property type="entry name" value="POLYKETIDE BIOSYNTHESIS ENOYL-COA HYDRATASE PKSH-RELATED"/>
    <property type="match status" value="1"/>
</dbReference>
<dbReference type="EMBL" id="QWFX01000014">
    <property type="protein sequence ID" value="RIJ27224.1"/>
    <property type="molecule type" value="Genomic_DNA"/>
</dbReference>
<accession>A0A399R968</accession>
<dbReference type="EC" id="4.2.1.17" evidence="2"/>